<dbReference type="AlphaFoldDB" id="A0A973AAX1"/>
<dbReference type="PANTHER" id="PTHR14237">
    <property type="entry name" value="MOLYBDOPTERIN COFACTOR SULFURASE MOSC"/>
    <property type="match status" value="1"/>
</dbReference>
<gene>
    <name evidence="3" type="ORF">HQ497_12615</name>
</gene>
<dbReference type="GO" id="GO:0030151">
    <property type="term" value="F:molybdenum ion binding"/>
    <property type="evidence" value="ECO:0007669"/>
    <property type="project" value="InterPro"/>
</dbReference>
<dbReference type="InterPro" id="IPR005302">
    <property type="entry name" value="MoCF_Sase_C"/>
</dbReference>
<evidence type="ECO:0000313" key="4">
    <source>
        <dbReference type="Proteomes" id="UP000754644"/>
    </source>
</evidence>
<sequence>MRVSDIKIYPIKGCRGYSLDSVEITPMGLRGDREFTLMQEGGWVNQKLNPNLYQLGAVWQGSDLVLTFPHQPDFVLATEPLGAESSLTIYGQAVPVLDMGDAVADWLGLALGQPVRLVRAKAPVDWYLPLQDFTKVHGQKQNKFVDTSPVLLTSQASLDDLNQRLTTPVTMDRFRANLVVTGLQAYAEDGRGQFEFPQVTLDQVAPCERCTVVTVDQSSGIRAKEPLLTLSGYRRRPDGYAGGIVFGVYLMPLIAGRVAVGDESS</sequence>
<dbReference type="Pfam" id="PF03476">
    <property type="entry name" value="MOSC_N"/>
    <property type="match status" value="1"/>
</dbReference>
<reference evidence="3" key="1">
    <citation type="submission" date="2020-05" db="EMBL/GenBank/DDBJ databases">
        <title>Sulfur intermediates as new biogeochemical hubs in an aquatic model microbial ecosystem.</title>
        <authorList>
            <person name="Vigneron A."/>
        </authorList>
    </citation>
    <scope>NUCLEOTIDE SEQUENCE</scope>
    <source>
        <strain evidence="3">Bin.250</strain>
    </source>
</reference>
<feature type="transmembrane region" description="Helical" evidence="1">
    <location>
        <begin position="240"/>
        <end position="260"/>
    </location>
</feature>
<keyword evidence="1" id="KW-0472">Membrane</keyword>
<evidence type="ECO:0000313" key="3">
    <source>
        <dbReference type="EMBL" id="NQV66196.1"/>
    </source>
</evidence>
<dbReference type="Pfam" id="PF03473">
    <property type="entry name" value="MOSC"/>
    <property type="match status" value="1"/>
</dbReference>
<keyword evidence="1" id="KW-1133">Transmembrane helix</keyword>
<organism evidence="3 4">
    <name type="scientific">SAR86 cluster bacterium</name>
    <dbReference type="NCBI Taxonomy" id="2030880"/>
    <lineage>
        <taxon>Bacteria</taxon>
        <taxon>Pseudomonadati</taxon>
        <taxon>Pseudomonadota</taxon>
        <taxon>Gammaproteobacteria</taxon>
        <taxon>SAR86 cluster</taxon>
    </lineage>
</organism>
<comment type="caution">
    <text evidence="3">The sequence shown here is derived from an EMBL/GenBank/DDBJ whole genome shotgun (WGS) entry which is preliminary data.</text>
</comment>
<protein>
    <submittedName>
        <fullName evidence="3">MOSC domain-containing protein</fullName>
    </submittedName>
</protein>
<dbReference type="PROSITE" id="PS51340">
    <property type="entry name" value="MOSC"/>
    <property type="match status" value="1"/>
</dbReference>
<dbReference type="PANTHER" id="PTHR14237:SF19">
    <property type="entry name" value="MITOCHONDRIAL AMIDOXIME REDUCING COMPONENT 1"/>
    <property type="match status" value="1"/>
</dbReference>
<evidence type="ECO:0000259" key="2">
    <source>
        <dbReference type="PROSITE" id="PS51340"/>
    </source>
</evidence>
<proteinExistence type="predicted"/>
<dbReference type="InterPro" id="IPR011037">
    <property type="entry name" value="Pyrv_Knase-like_insert_dom_sf"/>
</dbReference>
<dbReference type="GO" id="GO:0030170">
    <property type="term" value="F:pyridoxal phosphate binding"/>
    <property type="evidence" value="ECO:0007669"/>
    <property type="project" value="InterPro"/>
</dbReference>
<accession>A0A973AAX1</accession>
<evidence type="ECO:0000256" key="1">
    <source>
        <dbReference type="SAM" id="Phobius"/>
    </source>
</evidence>
<dbReference type="SUPFAM" id="SSF141673">
    <property type="entry name" value="MOSC N-terminal domain-like"/>
    <property type="match status" value="1"/>
</dbReference>
<dbReference type="GO" id="GO:0003824">
    <property type="term" value="F:catalytic activity"/>
    <property type="evidence" value="ECO:0007669"/>
    <property type="project" value="InterPro"/>
</dbReference>
<name>A0A973AAX1_9GAMM</name>
<dbReference type="EMBL" id="JABMOJ010000476">
    <property type="protein sequence ID" value="NQV66196.1"/>
    <property type="molecule type" value="Genomic_DNA"/>
</dbReference>
<dbReference type="InterPro" id="IPR005303">
    <property type="entry name" value="MOCOS_middle"/>
</dbReference>
<dbReference type="Proteomes" id="UP000754644">
    <property type="component" value="Unassembled WGS sequence"/>
</dbReference>
<dbReference type="SUPFAM" id="SSF50800">
    <property type="entry name" value="PK beta-barrel domain-like"/>
    <property type="match status" value="1"/>
</dbReference>
<keyword evidence="1" id="KW-0812">Transmembrane</keyword>
<feature type="domain" description="MOSC" evidence="2">
    <location>
        <begin position="122"/>
        <end position="265"/>
    </location>
</feature>